<reference evidence="5" key="1">
    <citation type="journal article" date="2013" name="Science">
        <title>Comparative analysis of bat genomes provides insight into the evolution of flight and immunity.</title>
        <authorList>
            <person name="Zhang G."/>
            <person name="Cowled C."/>
            <person name="Shi Z."/>
            <person name="Huang Z."/>
            <person name="Bishop-Lilly K.A."/>
            <person name="Fang X."/>
            <person name="Wynne J.W."/>
            <person name="Xiong Z."/>
            <person name="Baker M.L."/>
            <person name="Zhao W."/>
            <person name="Tachedjian M."/>
            <person name="Zhu Y."/>
            <person name="Zhou P."/>
            <person name="Jiang X."/>
            <person name="Ng J."/>
            <person name="Yang L."/>
            <person name="Wu L."/>
            <person name="Xiao J."/>
            <person name="Feng Y."/>
            <person name="Chen Y."/>
            <person name="Sun X."/>
            <person name="Zhang Y."/>
            <person name="Marsh G.A."/>
            <person name="Crameri G."/>
            <person name="Broder C.C."/>
            <person name="Frey K.G."/>
            <person name="Wang L.F."/>
            <person name="Wang J."/>
        </authorList>
    </citation>
    <scope>NUCLEOTIDE SEQUENCE [LARGE SCALE GENOMIC DNA]</scope>
</reference>
<sequence length="742" mass="84755">MASLLKNSETEAELYENNIDLGGIDSESNTTSPEGKQKTTHMPQDMSTCKTKDLSNKGLSPMYLYADSHQNTAVTSENVNKEPSAFFVPKSCAPLVCGVSKEQVENKSSGEGIRTEEDSETLEGDMDNSVNSDFHYEPLSGDSDQDSFGDCRNLKLDMESSCALRCSHKKEGALEDGYDSFLSLNNSHKDDWAYSTQVSELETSIPPRNRFDGLKKEDKSVPCYIQIRDLHGIPRTYTNFTITKEVKGTKRTLHGLRRQRNFTAKHGLLSSWTNTWQIEDNLTQNTLDLEYLRFQQKVKQIVKKGDSQLSPSSTNDFLKKPPLQIASEVFPLPKTSESSVLHPPSQSKSTLLVTIMHSDSRPQSQHPRRHRSSKLDSSSFWKERCDRRRNHLTNSKRNQTVSFHLNKLKYNSTLKESRNDISLILNEYAEFNKVVMNGNQVSLRVKESNVGSGEATSQEMYSSSPRRSASYEDMITDLCNSLRVKLKSVVKEACKSTFLFYLVETEDKSFFVRTKNILRKGGHTEIEPQHFCQAFHRENDMLMVIIKNEDISSHLHQIPSLLKLKHFPSVIFAGIDSPEDVLNYTFQELFRTGGFVVSDDRILETLTLVQLKEIVKALEKLNGNGRWKWLLHYRENKKLKEDVRVDSIAHKKNLILKSYQSANIIELLHYHQCDSRSSTKAEHLKCLLNLQIQHIHARFAVFLTEKPVSREVFENSGILVTDVNNFIENIQKVAAPFRSSYW</sequence>
<evidence type="ECO:0000313" key="5">
    <source>
        <dbReference type="Proteomes" id="UP000010556"/>
    </source>
</evidence>
<keyword evidence="5" id="KW-1185">Reference proteome</keyword>
<evidence type="ECO:0000313" key="4">
    <source>
        <dbReference type="EMBL" id="ELK23556.1"/>
    </source>
</evidence>
<dbReference type="InterPro" id="IPR056242">
    <property type="entry name" value="PIN_TASOR"/>
</dbReference>
<dbReference type="EMBL" id="KB113569">
    <property type="protein sequence ID" value="ELK23556.1"/>
    <property type="molecule type" value="Genomic_DNA"/>
</dbReference>
<dbReference type="InterPro" id="IPR046432">
    <property type="entry name" value="TASOR"/>
</dbReference>
<evidence type="ECO:0000259" key="3">
    <source>
        <dbReference type="Pfam" id="PF24630"/>
    </source>
</evidence>
<feature type="region of interest" description="Disordered" evidence="1">
    <location>
        <begin position="17"/>
        <end position="53"/>
    </location>
</feature>
<dbReference type="PANTHER" id="PTHR16207:SF10">
    <property type="entry name" value="PROTEIN TASOR 2"/>
    <property type="match status" value="1"/>
</dbReference>
<evidence type="ECO:0000256" key="1">
    <source>
        <dbReference type="SAM" id="MobiDB-lite"/>
    </source>
</evidence>
<proteinExistence type="predicted"/>
<feature type="region of interest" description="Disordered" evidence="1">
    <location>
        <begin position="103"/>
        <end position="145"/>
    </location>
</feature>
<gene>
    <name evidence="4" type="ORF">MDA_GLEAN10014470</name>
</gene>
<dbReference type="Pfam" id="PF24630">
    <property type="entry name" value="PIN_TASOR"/>
    <property type="match status" value="1"/>
</dbReference>
<evidence type="ECO:0000259" key="2">
    <source>
        <dbReference type="Pfam" id="PF23314"/>
    </source>
</evidence>
<feature type="compositionally biased region" description="Polar residues" evidence="1">
    <location>
        <begin position="26"/>
        <end position="49"/>
    </location>
</feature>
<dbReference type="GO" id="GO:0045814">
    <property type="term" value="P:negative regulation of gene expression, epigenetic"/>
    <property type="evidence" value="ECO:0007669"/>
    <property type="project" value="InterPro"/>
</dbReference>
<organism evidence="4 5">
    <name type="scientific">Myotis davidii</name>
    <name type="common">David's myotis</name>
    <dbReference type="NCBI Taxonomy" id="225400"/>
    <lineage>
        <taxon>Eukaryota</taxon>
        <taxon>Metazoa</taxon>
        <taxon>Chordata</taxon>
        <taxon>Craniata</taxon>
        <taxon>Vertebrata</taxon>
        <taxon>Euteleostomi</taxon>
        <taxon>Mammalia</taxon>
        <taxon>Eutheria</taxon>
        <taxon>Laurasiatheria</taxon>
        <taxon>Chiroptera</taxon>
        <taxon>Yangochiroptera</taxon>
        <taxon>Vespertilionidae</taxon>
        <taxon>Myotis</taxon>
    </lineage>
</organism>
<protein>
    <recommendedName>
        <fullName evidence="6">Protein FAM208B</fullName>
    </recommendedName>
</protein>
<evidence type="ECO:0008006" key="6">
    <source>
        <dbReference type="Google" id="ProtNLM"/>
    </source>
</evidence>
<dbReference type="AlphaFoldDB" id="L5LCG8"/>
<feature type="domain" description="TASOR PIN" evidence="3">
    <location>
        <begin position="594"/>
        <end position="732"/>
    </location>
</feature>
<accession>L5LCG8</accession>
<dbReference type="GO" id="GO:0005654">
    <property type="term" value="C:nucleoplasm"/>
    <property type="evidence" value="ECO:0007669"/>
    <property type="project" value="TreeGrafter"/>
</dbReference>
<feature type="region of interest" description="Disordered" evidence="1">
    <location>
        <begin position="358"/>
        <end position="379"/>
    </location>
</feature>
<feature type="domain" description="TASOR alpha/beta" evidence="2">
    <location>
        <begin position="495"/>
        <end position="590"/>
    </location>
</feature>
<dbReference type="Proteomes" id="UP000010556">
    <property type="component" value="Unassembled WGS sequence"/>
</dbReference>
<dbReference type="PANTHER" id="PTHR16207">
    <property type="entry name" value="SET DOMAIN-CONTAINING PROTEIN"/>
    <property type="match status" value="1"/>
</dbReference>
<dbReference type="InterPro" id="IPR056243">
    <property type="entry name" value="TASOR_ab_dom"/>
</dbReference>
<dbReference type="Pfam" id="PF23314">
    <property type="entry name" value="TASOR_alpha-beta"/>
    <property type="match status" value="1"/>
</dbReference>
<feature type="compositionally biased region" description="Acidic residues" evidence="1">
    <location>
        <begin position="117"/>
        <end position="126"/>
    </location>
</feature>
<name>L5LCG8_MYODS</name>